<dbReference type="RefSeq" id="WP_201637575.1">
    <property type="nucleotide sequence ID" value="NZ_JAEQNB010000006.1"/>
</dbReference>
<proteinExistence type="inferred from homology"/>
<dbReference type="EC" id="3.2.1.52" evidence="5"/>
<keyword evidence="2 5" id="KW-0378">Hydrolase</keyword>
<reference evidence="5 6" key="1">
    <citation type="submission" date="2021-01" db="EMBL/GenBank/DDBJ databases">
        <title>Tumebacillus sp. strain ITR2 16S ribosomal RNA gene Genome sequencing and assembly.</title>
        <authorList>
            <person name="Kang M."/>
        </authorList>
    </citation>
    <scope>NUCLEOTIDE SEQUENCE [LARGE SCALE GENOMIC DNA]</scope>
    <source>
        <strain evidence="5 6">ITR2</strain>
    </source>
</reference>
<dbReference type="PANTHER" id="PTHR30480:SF16">
    <property type="entry name" value="GLYCOSIDE HYDROLASE FAMILY 3 DOMAIN PROTEIN"/>
    <property type="match status" value="1"/>
</dbReference>
<organism evidence="5 6">
    <name type="scientific">Tumebacillus amylolyticus</name>
    <dbReference type="NCBI Taxonomy" id="2801339"/>
    <lineage>
        <taxon>Bacteria</taxon>
        <taxon>Bacillati</taxon>
        <taxon>Bacillota</taxon>
        <taxon>Bacilli</taxon>
        <taxon>Bacillales</taxon>
        <taxon>Alicyclobacillaceae</taxon>
        <taxon>Tumebacillus</taxon>
    </lineage>
</organism>
<dbReference type="InterPro" id="IPR017853">
    <property type="entry name" value="GH"/>
</dbReference>
<dbReference type="Pfam" id="PF00933">
    <property type="entry name" value="Glyco_hydro_3"/>
    <property type="match status" value="1"/>
</dbReference>
<name>A0ABS1JGA6_9BACL</name>
<comment type="caution">
    <text evidence="5">The sequence shown here is derived from an EMBL/GenBank/DDBJ whole genome shotgun (WGS) entry which is preliminary data.</text>
</comment>
<keyword evidence="3 5" id="KW-0326">Glycosidase</keyword>
<dbReference type="PANTHER" id="PTHR30480">
    <property type="entry name" value="BETA-HEXOSAMINIDASE-RELATED"/>
    <property type="match status" value="1"/>
</dbReference>
<evidence type="ECO:0000313" key="6">
    <source>
        <dbReference type="Proteomes" id="UP000602284"/>
    </source>
</evidence>
<evidence type="ECO:0000313" key="5">
    <source>
        <dbReference type="EMBL" id="MBL0388618.1"/>
    </source>
</evidence>
<comment type="similarity">
    <text evidence="1">Belongs to the glycosyl hydrolase 3 family.</text>
</comment>
<evidence type="ECO:0000256" key="2">
    <source>
        <dbReference type="ARBA" id="ARBA00022801"/>
    </source>
</evidence>
<dbReference type="GO" id="GO:0004563">
    <property type="term" value="F:beta-N-acetylhexosaminidase activity"/>
    <property type="evidence" value="ECO:0007669"/>
    <property type="project" value="UniProtKB-EC"/>
</dbReference>
<feature type="domain" description="Glycoside hydrolase family 3 N-terminal" evidence="4">
    <location>
        <begin position="14"/>
        <end position="336"/>
    </location>
</feature>
<dbReference type="InterPro" id="IPR036881">
    <property type="entry name" value="Glyco_hydro_3_C_sf"/>
</dbReference>
<dbReference type="Gene3D" id="3.20.20.300">
    <property type="entry name" value="Glycoside hydrolase, family 3, N-terminal domain"/>
    <property type="match status" value="1"/>
</dbReference>
<dbReference type="NCBIfam" id="NF003740">
    <property type="entry name" value="PRK05337.1"/>
    <property type="match status" value="1"/>
</dbReference>
<keyword evidence="6" id="KW-1185">Reference proteome</keyword>
<evidence type="ECO:0000256" key="3">
    <source>
        <dbReference type="ARBA" id="ARBA00023295"/>
    </source>
</evidence>
<dbReference type="Proteomes" id="UP000602284">
    <property type="component" value="Unassembled WGS sequence"/>
</dbReference>
<protein>
    <submittedName>
        <fullName evidence="5">Beta-N-acetylhexosaminidase</fullName>
        <ecNumber evidence="5">3.2.1.52</ecNumber>
    </submittedName>
</protein>
<dbReference type="InterPro" id="IPR036962">
    <property type="entry name" value="Glyco_hydro_3_N_sf"/>
</dbReference>
<dbReference type="InterPro" id="IPR050226">
    <property type="entry name" value="NagZ_Beta-hexosaminidase"/>
</dbReference>
<evidence type="ECO:0000256" key="1">
    <source>
        <dbReference type="ARBA" id="ARBA00005336"/>
    </source>
</evidence>
<dbReference type="SUPFAM" id="SSF51445">
    <property type="entry name" value="(Trans)glycosidases"/>
    <property type="match status" value="1"/>
</dbReference>
<gene>
    <name evidence="5" type="primary">nagZ</name>
    <name evidence="5" type="ORF">JJB07_18595</name>
</gene>
<accession>A0ABS1JGA6</accession>
<evidence type="ECO:0000259" key="4">
    <source>
        <dbReference type="Pfam" id="PF00933"/>
    </source>
</evidence>
<dbReference type="InterPro" id="IPR001764">
    <property type="entry name" value="Glyco_hydro_3_N"/>
</dbReference>
<dbReference type="EMBL" id="JAEQNB010000006">
    <property type="protein sequence ID" value="MBL0388618.1"/>
    <property type="molecule type" value="Genomic_DNA"/>
</dbReference>
<dbReference type="Gene3D" id="3.40.50.1700">
    <property type="entry name" value="Glycoside hydrolase family 3 C-terminal domain"/>
    <property type="match status" value="1"/>
</dbReference>
<sequence length="545" mass="59614">MPSNSDLSQLSVAQQVGQTMMFGFHGSEPSPEIEHLIREHHIGGVILFARNVGRPQDVLRLNTALQKIAYDAGHTHPLLISVDQENGIVRRLGAGTTLFPGNMALGAAGRSAWAHDVAHATGRELRALGFNFNLAPVLDVNNNPRNPVIGVRAYGEDPRQVSEFGVEAIRGLQAAGLAACGKHFPGHGDTSLDSHLTLPLIPHDRARLHAVELPPFLKAISAGVDAIMIAHVVFPEFEPDDTPATLSHRVITGLLREEMGFDGVITTDCMEMHAIAKTIGTVEGTYRAFLAGVDLSFISHTHDWQRGAVERFLRGVEEGELTKERLEASVQRVLSLKEKYTSWDDWLPLFEKLEQGELTPDSVVGCAEHRQLARDVYEAAVTLTSTRPGALPLQLKAEDRVAVVYLRNVSLSPVEDDRYLINPLATAIERQHSNVVRIELSNPPTAEEIAEAVKTASTCQAVVVGTLNAHLSEGQVELLRHLRDLPIPRLVVSMRTPYDSTVCEGFDAHIAVYEFTPEGIDVAAEAIFGKRQLMGRLPISLEVSR</sequence>